<organism evidence="3 4">
    <name type="scientific">Apatococcus lobatus</name>
    <dbReference type="NCBI Taxonomy" id="904363"/>
    <lineage>
        <taxon>Eukaryota</taxon>
        <taxon>Viridiplantae</taxon>
        <taxon>Chlorophyta</taxon>
        <taxon>core chlorophytes</taxon>
        <taxon>Trebouxiophyceae</taxon>
        <taxon>Chlorellales</taxon>
        <taxon>Chlorellaceae</taxon>
        <taxon>Apatococcus</taxon>
    </lineage>
</organism>
<proteinExistence type="predicted"/>
<evidence type="ECO:0000256" key="2">
    <source>
        <dbReference type="SAM" id="Phobius"/>
    </source>
</evidence>
<keyword evidence="2" id="KW-0812">Transmembrane</keyword>
<dbReference type="Proteomes" id="UP001438707">
    <property type="component" value="Unassembled WGS sequence"/>
</dbReference>
<keyword evidence="4" id="KW-1185">Reference proteome</keyword>
<keyword evidence="2" id="KW-1133">Transmembrane helix</keyword>
<reference evidence="3 4" key="1">
    <citation type="journal article" date="2024" name="Nat. Commun.">
        <title>Phylogenomics reveals the evolutionary origins of lichenization in chlorophyte algae.</title>
        <authorList>
            <person name="Puginier C."/>
            <person name="Libourel C."/>
            <person name="Otte J."/>
            <person name="Skaloud P."/>
            <person name="Haon M."/>
            <person name="Grisel S."/>
            <person name="Petersen M."/>
            <person name="Berrin J.G."/>
            <person name="Delaux P.M."/>
            <person name="Dal Grande F."/>
            <person name="Keller J."/>
        </authorList>
    </citation>
    <scope>NUCLEOTIDE SEQUENCE [LARGE SCALE GENOMIC DNA]</scope>
    <source>
        <strain evidence="3 4">SAG 2145</strain>
    </source>
</reference>
<keyword evidence="2" id="KW-0472">Membrane</keyword>
<protein>
    <submittedName>
        <fullName evidence="3">Uncharacterized protein</fullName>
    </submittedName>
</protein>
<feature type="region of interest" description="Disordered" evidence="1">
    <location>
        <begin position="167"/>
        <end position="202"/>
    </location>
</feature>
<comment type="caution">
    <text evidence="3">The sequence shown here is derived from an EMBL/GenBank/DDBJ whole genome shotgun (WGS) entry which is preliminary data.</text>
</comment>
<sequence>MSVASQTAPVRNHGGLAHFSGSTCNPISLFPSPGWLRSTSGARLRHQQAQPVLQAQRSRQESWRDDDYVELDDEEDWQDEDPKSSTSFQSLISGAVPQVLALSERISEFVFYFFPEGTSRTAVDTIVKAGLVLLALGIARSLLGFVTTVGGVVLAFFIIKSFLGKDDGTQQGPASRSSGARRRSDKASPRGFLSSGRAEPSRDWSDVWIDRKATSQKERQPRQ</sequence>
<feature type="transmembrane region" description="Helical" evidence="2">
    <location>
        <begin position="131"/>
        <end position="159"/>
    </location>
</feature>
<evidence type="ECO:0000256" key="1">
    <source>
        <dbReference type="SAM" id="MobiDB-lite"/>
    </source>
</evidence>
<accession>A0AAW1RA43</accession>
<name>A0AAW1RA43_9CHLO</name>
<evidence type="ECO:0000313" key="3">
    <source>
        <dbReference type="EMBL" id="KAK9830722.1"/>
    </source>
</evidence>
<gene>
    <name evidence="3" type="ORF">WJX74_004137</name>
</gene>
<evidence type="ECO:0000313" key="4">
    <source>
        <dbReference type="Proteomes" id="UP001438707"/>
    </source>
</evidence>
<dbReference type="AlphaFoldDB" id="A0AAW1RA43"/>
<dbReference type="EMBL" id="JALJOS010000015">
    <property type="protein sequence ID" value="KAK9830722.1"/>
    <property type="molecule type" value="Genomic_DNA"/>
</dbReference>